<proteinExistence type="predicted"/>
<keyword evidence="2" id="KW-1185">Reference proteome</keyword>
<dbReference type="GeneID" id="30058665"/>
<dbReference type="EMBL" id="DS022242">
    <property type="protein sequence ID" value="EWG36135.1"/>
    <property type="molecule type" value="Genomic_DNA"/>
</dbReference>
<gene>
    <name evidence="1" type="ORF">FVEG_00283</name>
</gene>
<dbReference type="EMBL" id="CM000578">
    <property type="protein sequence ID" value="EWG36135.1"/>
    <property type="molecule type" value="Genomic_DNA"/>
</dbReference>
<protein>
    <submittedName>
        <fullName evidence="1">Uncharacterized protein</fullName>
    </submittedName>
</protein>
<organism evidence="1 2">
    <name type="scientific">Gibberella moniliformis (strain M3125 / FGSC 7600)</name>
    <name type="common">Maize ear and stalk rot fungus</name>
    <name type="synonym">Fusarium verticillioides</name>
    <dbReference type="NCBI Taxonomy" id="334819"/>
    <lineage>
        <taxon>Eukaryota</taxon>
        <taxon>Fungi</taxon>
        <taxon>Dikarya</taxon>
        <taxon>Ascomycota</taxon>
        <taxon>Pezizomycotina</taxon>
        <taxon>Sordariomycetes</taxon>
        <taxon>Hypocreomycetidae</taxon>
        <taxon>Hypocreales</taxon>
        <taxon>Nectriaceae</taxon>
        <taxon>Fusarium</taxon>
        <taxon>Fusarium fujikuroi species complex</taxon>
    </lineage>
</organism>
<dbReference type="STRING" id="334819.W7LKR3"/>
<dbReference type="OrthoDB" id="5153231at2759"/>
<evidence type="ECO:0000313" key="1">
    <source>
        <dbReference type="EMBL" id="EWG36135.1"/>
    </source>
</evidence>
<evidence type="ECO:0000313" key="2">
    <source>
        <dbReference type="Proteomes" id="UP000009096"/>
    </source>
</evidence>
<dbReference type="eggNOG" id="ENOG502RPPM">
    <property type="taxonomic scope" value="Eukaryota"/>
</dbReference>
<sequence length="679" mass="78087">MDLFDLVDHFLLQDPDMNPMRDEIFDLEDGDLYHDDYTWYNVDESPDVRPRCGLFQFKFETFDLIVVFNPWNSNLPRPWKGKYRGTDASGGLETGYHSSCVDSFAVDFTLAGNTITAIWNVTRYRDTRYGNIDDEPFPSFEANRLRRLKKMFAEEFMTTIGGRLPLEVCENIGRYCLRNYAARLFKDTWEKKSHFGTKDANFRVAKPYDVWAQHIEFEGIQYIKSLSTTRRNESDTKLLGAAHGTHVNIYFAEDLLGIREVIVTEDDDTPLTQEEGLTWVVNRRIALPFWFKSKSDGLKLRGLAITRTEKLDANYQQKRWAHLPVHLDACRLASPLVCDSEVSTEPIRAVDWNLPGCRGYSILIDMHCVCDIIPSNTGGPSSQFMDVDNKHQGAWVYIPIDEDERVTELWVRSGRFPRVYSSFAKCRSLVIRTSKGRSFALGSNIESRSTTNYECMFTYYGIAKLLSTQPSRMLYCKARPSRFWVCFNPARNLNQRRIDFSLPKPSKPTAFTGKQFLSSVAELRDVRMIAVCRNRKSYVGEEVVGLLLTYADGRQRCLGHIRLDHMNAPLMVTSGNIWLGSDKADNEPLPEGFWPRTKKIKWVGVEKPFPDENREYLEVSLEGSLEWQSCKNLGYYNHAVLQHESSELQDTVDEMDGVLAHETTRELAPLAARTFAVEF</sequence>
<name>W7LKR3_GIBM7</name>
<dbReference type="Proteomes" id="UP000009096">
    <property type="component" value="Chromosome 1"/>
</dbReference>
<reference evidence="1 2" key="1">
    <citation type="journal article" date="2010" name="Nature">
        <title>Comparative genomics reveals mobile pathogenicity chromosomes in Fusarium.</title>
        <authorList>
            <person name="Ma L.J."/>
            <person name="van der Does H.C."/>
            <person name="Borkovich K.A."/>
            <person name="Coleman J.J."/>
            <person name="Daboussi M.J."/>
            <person name="Di Pietro A."/>
            <person name="Dufresne M."/>
            <person name="Freitag M."/>
            <person name="Grabherr M."/>
            <person name="Henrissat B."/>
            <person name="Houterman P.M."/>
            <person name="Kang S."/>
            <person name="Shim W.B."/>
            <person name="Woloshuk C."/>
            <person name="Xie X."/>
            <person name="Xu J.R."/>
            <person name="Antoniw J."/>
            <person name="Baker S.E."/>
            <person name="Bluhm B.H."/>
            <person name="Breakspear A."/>
            <person name="Brown D.W."/>
            <person name="Butchko R.A."/>
            <person name="Chapman S."/>
            <person name="Coulson R."/>
            <person name="Coutinho P.M."/>
            <person name="Danchin E.G."/>
            <person name="Diener A."/>
            <person name="Gale L.R."/>
            <person name="Gardiner D.M."/>
            <person name="Goff S."/>
            <person name="Hammond-Kosack K.E."/>
            <person name="Hilburn K."/>
            <person name="Hua-Van A."/>
            <person name="Jonkers W."/>
            <person name="Kazan K."/>
            <person name="Kodira C.D."/>
            <person name="Koehrsen M."/>
            <person name="Kumar L."/>
            <person name="Lee Y.H."/>
            <person name="Li L."/>
            <person name="Manners J.M."/>
            <person name="Miranda-Saavedra D."/>
            <person name="Mukherjee M."/>
            <person name="Park G."/>
            <person name="Park J."/>
            <person name="Park S.Y."/>
            <person name="Proctor R.H."/>
            <person name="Regev A."/>
            <person name="Ruiz-Roldan M.C."/>
            <person name="Sain D."/>
            <person name="Sakthikumar S."/>
            <person name="Sykes S."/>
            <person name="Schwartz D.C."/>
            <person name="Turgeon B.G."/>
            <person name="Wapinski I."/>
            <person name="Yoder O."/>
            <person name="Young S."/>
            <person name="Zeng Q."/>
            <person name="Zhou S."/>
            <person name="Galagan J."/>
            <person name="Cuomo C.A."/>
            <person name="Kistler H.C."/>
            <person name="Rep M."/>
        </authorList>
    </citation>
    <scope>NUCLEOTIDE SEQUENCE [LARGE SCALE GENOMIC DNA]</scope>
    <source>
        <strain evidence="2">M3125 / FGSC 7600</strain>
    </source>
</reference>
<accession>W7LKR3</accession>
<dbReference type="AlphaFoldDB" id="W7LKR3"/>
<dbReference type="KEGG" id="fvr:FVEG_00283"/>
<dbReference type="RefSeq" id="XP_018742326.1">
    <property type="nucleotide sequence ID" value="XM_018886717.1"/>
</dbReference>
<dbReference type="VEuPathDB" id="FungiDB:FVEG_00283"/>